<dbReference type="EMBL" id="JAXOVC010000007">
    <property type="protein sequence ID" value="KAK4499494.1"/>
    <property type="molecule type" value="Genomic_DNA"/>
</dbReference>
<dbReference type="InterPro" id="IPR038883">
    <property type="entry name" value="AN11006-like"/>
</dbReference>
<evidence type="ECO:0000313" key="2">
    <source>
        <dbReference type="EMBL" id="KAK4499494.1"/>
    </source>
</evidence>
<comment type="caution">
    <text evidence="2">The sequence shown here is derived from an EMBL/GenBank/DDBJ whole genome shotgun (WGS) entry which is preliminary data.</text>
</comment>
<feature type="region of interest" description="Disordered" evidence="1">
    <location>
        <begin position="1"/>
        <end position="41"/>
    </location>
</feature>
<gene>
    <name evidence="2" type="ORF">PRZ48_010009</name>
</gene>
<evidence type="ECO:0000256" key="1">
    <source>
        <dbReference type="SAM" id="MobiDB-lite"/>
    </source>
</evidence>
<accession>A0ABR0EDB6</accession>
<dbReference type="PANTHER" id="PTHR42085">
    <property type="entry name" value="F-BOX DOMAIN-CONTAINING PROTEIN"/>
    <property type="match status" value="1"/>
</dbReference>
<name>A0ABR0EDB6_ZASCE</name>
<dbReference type="Proteomes" id="UP001305779">
    <property type="component" value="Unassembled WGS sequence"/>
</dbReference>
<evidence type="ECO:0008006" key="4">
    <source>
        <dbReference type="Google" id="ProtNLM"/>
    </source>
</evidence>
<feature type="compositionally biased region" description="Basic and acidic residues" evidence="1">
    <location>
        <begin position="12"/>
        <end position="23"/>
    </location>
</feature>
<keyword evidence="3" id="KW-1185">Reference proteome</keyword>
<organism evidence="2 3">
    <name type="scientific">Zasmidium cellare</name>
    <name type="common">Wine cellar mold</name>
    <name type="synonym">Racodium cellare</name>
    <dbReference type="NCBI Taxonomy" id="395010"/>
    <lineage>
        <taxon>Eukaryota</taxon>
        <taxon>Fungi</taxon>
        <taxon>Dikarya</taxon>
        <taxon>Ascomycota</taxon>
        <taxon>Pezizomycotina</taxon>
        <taxon>Dothideomycetes</taxon>
        <taxon>Dothideomycetidae</taxon>
        <taxon>Mycosphaerellales</taxon>
        <taxon>Mycosphaerellaceae</taxon>
        <taxon>Zasmidium</taxon>
    </lineage>
</organism>
<sequence length="235" mass="26959">MAGAMRSSTARHVRDIKRSDIKRSSAIRRLPQPPIMDPNPRPDEIFRFLDLPAELRNRIYSMLTVPEDPISLDYGYICRRAANLMAVNTQMRSEGKEHHHHVKLYSRKLTARATVANIYYGDNTFIFDVYASKIFMHHAIDPKHFRYLRKVVFTGYQERCHYKIGCHSSIGVDFSRIKYGVDSAVTMVLDPDCQACASRQPVVRTNVVKTIQSMDLDDDRLALTAAKLSWIMPLG</sequence>
<evidence type="ECO:0000313" key="3">
    <source>
        <dbReference type="Proteomes" id="UP001305779"/>
    </source>
</evidence>
<protein>
    <recommendedName>
        <fullName evidence="4">F-box domain-containing protein</fullName>
    </recommendedName>
</protein>
<reference evidence="2 3" key="1">
    <citation type="journal article" date="2023" name="G3 (Bethesda)">
        <title>A chromosome-level genome assembly of Zasmidium syzygii isolated from banana leaves.</title>
        <authorList>
            <person name="van Westerhoven A.C."/>
            <person name="Mehrabi R."/>
            <person name="Talebi R."/>
            <person name="Steentjes M.B.F."/>
            <person name="Corcolon B."/>
            <person name="Chong P.A."/>
            <person name="Kema G.H.J."/>
            <person name="Seidl M.F."/>
        </authorList>
    </citation>
    <scope>NUCLEOTIDE SEQUENCE [LARGE SCALE GENOMIC DNA]</scope>
    <source>
        <strain evidence="2 3">P124</strain>
    </source>
</reference>
<proteinExistence type="predicted"/>
<dbReference type="PANTHER" id="PTHR42085:SF7">
    <property type="entry name" value="F-BOX DOMAIN-CONTAINING PROTEIN"/>
    <property type="match status" value="1"/>
</dbReference>